<dbReference type="GO" id="GO:0098719">
    <property type="term" value="P:sodium ion import across plasma membrane"/>
    <property type="evidence" value="ECO:0007669"/>
    <property type="project" value="TreeGrafter"/>
</dbReference>
<sequence length="1271" mass="145836">MGKFIVKIILTVVLLAIVGGILAHQYAIDYHYIIIVYKEIENHPLVSPMTPHLVVVMFILLSFIIRIFLESFEISISISFFTVLLGFLWGIVASHDVVIRLASSFMAISSEECLFFYVPIMIFNIAFCLDVYIFLKTLPQTVVIGVPVFLVTAIIYGFMAKGAIEPTWKLEHALIFGVYIAPIYPKAATLILKQHSTQTKQIAVLLEAEALFTLITTDVIRELRSSALLEITVWWYQYVLVAIWFIMGGLVAGFMFGYLGKYFLRKLYTQKYCAMMICFAFPFVIYSFTEKLITGLGSIPVAVAGVMLGMERTVLSKEIEVFLINMWEVVAFILDTVICARSAMLVGTYVLTYISLREYFVVLAAYSLYFVVRFFSFLLFSCVISRLGYGIDMKGMFICAWCGLKTPFSLEILASLYEKGSTELNEYTFYILGIYCLTHLINASFMGTLLEALGLTRISTPRQMNMNNCMKHLFVKREKTVRVLKEDRFLADANWPVVINSTNLRHPYRTQVDMEDDEDDLFLGYRFTYCPDCQKDVPQEPTVKEFKEMTREAKIRVLKAKKMSYSRQYENGMMSKEGIRLLNQAIELAADSKDAEIKVEDLYNRFTEENWCQRFIRRHLDRIREKKAGVRPPRTYWRRLCYHMVVTNRTYEKAMFLIVFFHVIVIAVDFYINSNIITRHERVEVDDSIEHIIQALNIVFALLYVVEFVVKIMAFSYVYVCAHGFRTYFSSFWNILDFVVMLGCSVQVLHILIFHSNETHSTEVMLNDRAFQVSNVISTLRIIRLARVIETFYLDVFVYIDQAYDSKLSFTYELGKSYATTETEILEMLPYMIDNKEIKEQISKKIEIDRAYITKLLGLVQKERPWIAITVKTTQAIRTILNAKKEAINFLKASGWIDSDDYSKLMGFLETLYQQVSSIRRVNPSPPKVIFKEVAWMAEDERVIEFLFENVTVKSFEPQEEVFTEGTVADGIYIVVTGLLIITYNPDPNILEALNDYGRLPVVDYLSGTSYEDPSVDYIVSGNCMGELSTLTGRSYNCTIKADLYSQVYFLSRGVLRRAMELSPDPAVGLECRIWKEVSVRIAVPLLLSTPAYQAFSQDQIKFALERAFVPDLSAFKTFTVTDVIEDIILIEGVVFDYNTTNYYFAPNYIPRTVQKLILPTSSLMQLPIQTETKLLIIPVQDVEEIEVMLMAEETCELIRSLSSSKCLQHTAQDQLKRRRRQKRGDLGSQSSSRGRRAIASSIGTSVSRYAAVCVFNVLSAGLNYLFTIGQ</sequence>
<reference evidence="13" key="1">
    <citation type="journal article" date="2023" name="G3 (Bethesda)">
        <title>Whole genome assemblies of Zophobas morio and Tenebrio molitor.</title>
        <authorList>
            <person name="Kaur S."/>
            <person name="Stinson S.A."/>
            <person name="diCenzo G.C."/>
        </authorList>
    </citation>
    <scope>NUCLEOTIDE SEQUENCE</scope>
    <source>
        <strain evidence="13">QUZm001</strain>
    </source>
</reference>
<feature type="transmembrane region" description="Helical" evidence="11">
    <location>
        <begin position="114"/>
        <end position="135"/>
    </location>
</feature>
<dbReference type="GO" id="GO:0015386">
    <property type="term" value="F:potassium:proton antiporter activity"/>
    <property type="evidence" value="ECO:0007669"/>
    <property type="project" value="TreeGrafter"/>
</dbReference>
<feature type="transmembrane region" description="Helical" evidence="11">
    <location>
        <begin position="327"/>
        <end position="354"/>
    </location>
</feature>
<dbReference type="InterPro" id="IPR018490">
    <property type="entry name" value="cNMP-bd_dom_sf"/>
</dbReference>
<keyword evidence="14" id="KW-1185">Reference proteome</keyword>
<dbReference type="PANTHER" id="PTHR10110">
    <property type="entry name" value="SODIUM/HYDROGEN EXCHANGER"/>
    <property type="match status" value="1"/>
</dbReference>
<dbReference type="Proteomes" id="UP001168821">
    <property type="component" value="Unassembled WGS sequence"/>
</dbReference>
<dbReference type="Gene3D" id="2.60.120.10">
    <property type="entry name" value="Jelly Rolls"/>
    <property type="match status" value="1"/>
</dbReference>
<dbReference type="SUPFAM" id="SSF81324">
    <property type="entry name" value="Voltage-gated potassium channels"/>
    <property type="match status" value="1"/>
</dbReference>
<comment type="caution">
    <text evidence="13">The sequence shown here is derived from an EMBL/GenBank/DDBJ whole genome shotgun (WGS) entry which is preliminary data.</text>
</comment>
<feature type="region of interest" description="Disordered" evidence="10">
    <location>
        <begin position="1213"/>
        <end position="1234"/>
    </location>
</feature>
<feature type="transmembrane region" description="Helical" evidence="11">
    <location>
        <begin position="49"/>
        <end position="69"/>
    </location>
</feature>
<feature type="transmembrane region" description="Helical" evidence="11">
    <location>
        <begin position="692"/>
        <end position="720"/>
    </location>
</feature>
<keyword evidence="2" id="KW-0813">Transport</keyword>
<evidence type="ECO:0000259" key="12">
    <source>
        <dbReference type="PROSITE" id="PS50042"/>
    </source>
</evidence>
<feature type="transmembrane region" description="Helical" evidence="11">
    <location>
        <begin position="360"/>
        <end position="384"/>
    </location>
</feature>
<feature type="domain" description="Cyclic nucleotide-binding" evidence="12">
    <location>
        <begin position="947"/>
        <end position="1060"/>
    </location>
</feature>
<feature type="transmembrane region" description="Helical" evidence="11">
    <location>
        <begin position="295"/>
        <end position="315"/>
    </location>
</feature>
<dbReference type="Gene3D" id="1.20.120.350">
    <property type="entry name" value="Voltage-gated potassium channels. Chain C"/>
    <property type="match status" value="1"/>
</dbReference>
<dbReference type="Pfam" id="PF00999">
    <property type="entry name" value="Na_H_Exchanger"/>
    <property type="match status" value="1"/>
</dbReference>
<dbReference type="InterPro" id="IPR000595">
    <property type="entry name" value="cNMP-bd_dom"/>
</dbReference>
<feature type="transmembrane region" description="Helical" evidence="11">
    <location>
        <begin position="429"/>
        <end position="456"/>
    </location>
</feature>
<feature type="transmembrane region" description="Helical" evidence="11">
    <location>
        <begin position="272"/>
        <end position="289"/>
    </location>
</feature>
<dbReference type="EMBL" id="JALNTZ010000006">
    <property type="protein sequence ID" value="KAJ3648524.1"/>
    <property type="molecule type" value="Genomic_DNA"/>
</dbReference>
<feature type="transmembrane region" description="Helical" evidence="11">
    <location>
        <begin position="235"/>
        <end position="260"/>
    </location>
</feature>
<keyword evidence="4 11" id="KW-0812">Transmembrane</keyword>
<keyword evidence="5 11" id="KW-1133">Transmembrane helix</keyword>
<organism evidence="13 14">
    <name type="scientific">Zophobas morio</name>
    <dbReference type="NCBI Taxonomy" id="2755281"/>
    <lineage>
        <taxon>Eukaryota</taxon>
        <taxon>Metazoa</taxon>
        <taxon>Ecdysozoa</taxon>
        <taxon>Arthropoda</taxon>
        <taxon>Hexapoda</taxon>
        <taxon>Insecta</taxon>
        <taxon>Pterygota</taxon>
        <taxon>Neoptera</taxon>
        <taxon>Endopterygota</taxon>
        <taxon>Coleoptera</taxon>
        <taxon>Polyphaga</taxon>
        <taxon>Cucujiformia</taxon>
        <taxon>Tenebrionidae</taxon>
        <taxon>Zophobas</taxon>
    </lineage>
</organism>
<dbReference type="GO" id="GO:0051453">
    <property type="term" value="P:regulation of intracellular pH"/>
    <property type="evidence" value="ECO:0007669"/>
    <property type="project" value="TreeGrafter"/>
</dbReference>
<evidence type="ECO:0000256" key="3">
    <source>
        <dbReference type="ARBA" id="ARBA00022475"/>
    </source>
</evidence>
<proteinExistence type="predicted"/>
<feature type="transmembrane region" description="Helical" evidence="11">
    <location>
        <begin position="654"/>
        <end position="672"/>
    </location>
</feature>
<dbReference type="CDD" id="cd00038">
    <property type="entry name" value="CAP_ED"/>
    <property type="match status" value="1"/>
</dbReference>
<evidence type="ECO:0000256" key="1">
    <source>
        <dbReference type="ARBA" id="ARBA00004651"/>
    </source>
</evidence>
<dbReference type="SUPFAM" id="SSF51206">
    <property type="entry name" value="cAMP-binding domain-like"/>
    <property type="match status" value="1"/>
</dbReference>
<evidence type="ECO:0000256" key="2">
    <source>
        <dbReference type="ARBA" id="ARBA00022448"/>
    </source>
</evidence>
<dbReference type="PANTHER" id="PTHR10110:SF86">
    <property type="entry name" value="SODIUM_HYDROGEN EXCHANGER 7"/>
    <property type="match status" value="1"/>
</dbReference>
<keyword evidence="8 11" id="KW-0472">Membrane</keyword>
<keyword evidence="6" id="KW-0915">Sodium</keyword>
<feature type="transmembrane region" description="Helical" evidence="11">
    <location>
        <begin position="732"/>
        <end position="753"/>
    </location>
</feature>
<dbReference type="InterPro" id="IPR027359">
    <property type="entry name" value="Volt_channel_dom_sf"/>
</dbReference>
<feature type="transmembrane region" description="Helical" evidence="11">
    <location>
        <begin position="76"/>
        <end position="94"/>
    </location>
</feature>
<dbReference type="GO" id="GO:0005886">
    <property type="term" value="C:plasma membrane"/>
    <property type="evidence" value="ECO:0007669"/>
    <property type="project" value="UniProtKB-SubCell"/>
</dbReference>
<dbReference type="InterPro" id="IPR018422">
    <property type="entry name" value="Cation/H_exchanger_CPA1"/>
</dbReference>
<evidence type="ECO:0000256" key="8">
    <source>
        <dbReference type="ARBA" id="ARBA00023136"/>
    </source>
</evidence>
<evidence type="ECO:0000256" key="4">
    <source>
        <dbReference type="ARBA" id="ARBA00022692"/>
    </source>
</evidence>
<dbReference type="GO" id="GO:0015385">
    <property type="term" value="F:sodium:proton antiporter activity"/>
    <property type="evidence" value="ECO:0007669"/>
    <property type="project" value="InterPro"/>
</dbReference>
<keyword evidence="7" id="KW-0406">Ion transport</keyword>
<evidence type="ECO:0000256" key="7">
    <source>
        <dbReference type="ARBA" id="ARBA00023065"/>
    </source>
</evidence>
<keyword evidence="3" id="KW-1003">Cell membrane</keyword>
<evidence type="ECO:0000313" key="14">
    <source>
        <dbReference type="Proteomes" id="UP001168821"/>
    </source>
</evidence>
<feature type="transmembrane region" description="Helical" evidence="11">
    <location>
        <begin position="396"/>
        <end position="417"/>
    </location>
</feature>
<evidence type="ECO:0000256" key="10">
    <source>
        <dbReference type="SAM" id="MobiDB-lite"/>
    </source>
</evidence>
<evidence type="ECO:0000313" key="13">
    <source>
        <dbReference type="EMBL" id="KAJ3648524.1"/>
    </source>
</evidence>
<dbReference type="InterPro" id="IPR014710">
    <property type="entry name" value="RmlC-like_jellyroll"/>
</dbReference>
<dbReference type="InterPro" id="IPR006153">
    <property type="entry name" value="Cation/H_exchanger_TM"/>
</dbReference>
<accession>A0AA38I7I6</accession>
<feature type="transmembrane region" description="Helical" evidence="11">
    <location>
        <begin position="142"/>
        <end position="160"/>
    </location>
</feature>
<gene>
    <name evidence="13" type="ORF">Zmor_020320</name>
</gene>
<dbReference type="AlphaFoldDB" id="A0AA38I7I6"/>
<protein>
    <recommendedName>
        <fullName evidence="12">Cyclic nucleotide-binding domain-containing protein</fullName>
    </recommendedName>
</protein>
<comment type="subcellular location">
    <subcellularLocation>
        <location evidence="1">Cell membrane</location>
        <topology evidence="1">Multi-pass membrane protein</topology>
    </subcellularLocation>
</comment>
<evidence type="ECO:0000256" key="9">
    <source>
        <dbReference type="ARBA" id="ARBA00023201"/>
    </source>
</evidence>
<evidence type="ECO:0000256" key="11">
    <source>
        <dbReference type="SAM" id="Phobius"/>
    </source>
</evidence>
<dbReference type="PROSITE" id="PS50042">
    <property type="entry name" value="CNMP_BINDING_3"/>
    <property type="match status" value="1"/>
</dbReference>
<evidence type="ECO:0000256" key="5">
    <source>
        <dbReference type="ARBA" id="ARBA00022989"/>
    </source>
</evidence>
<evidence type="ECO:0000256" key="6">
    <source>
        <dbReference type="ARBA" id="ARBA00023053"/>
    </source>
</evidence>
<name>A0AA38I7I6_9CUCU</name>
<keyword evidence="9" id="KW-0739">Sodium transport</keyword>